<keyword evidence="2" id="KW-0269">Exonuclease</keyword>
<dbReference type="InterPro" id="IPR012337">
    <property type="entry name" value="RNaseH-like_sf"/>
</dbReference>
<dbReference type="PANTHER" id="PTHR30231:SF41">
    <property type="entry name" value="DNA POLYMERASE III SUBUNIT EPSILON"/>
    <property type="match status" value="1"/>
</dbReference>
<dbReference type="PANTHER" id="PTHR30231">
    <property type="entry name" value="DNA POLYMERASE III SUBUNIT EPSILON"/>
    <property type="match status" value="1"/>
</dbReference>
<dbReference type="SMART" id="SM00479">
    <property type="entry name" value="EXOIII"/>
    <property type="match status" value="1"/>
</dbReference>
<reference evidence="2 3" key="1">
    <citation type="submission" date="2018-06" db="EMBL/GenBank/DDBJ databases">
        <title>Lujinxingia sediminis gen. nov. sp. nov., a new facultative anaerobic member of the class Deltaproteobacteria, and proposal of Lujinxingaceae fam. nov.</title>
        <authorList>
            <person name="Guo L.-Y."/>
            <person name="Li C.-M."/>
            <person name="Wang S."/>
            <person name="Du Z.-J."/>
        </authorList>
    </citation>
    <scope>NUCLEOTIDE SEQUENCE [LARGE SCALE GENOMIC DNA]</scope>
    <source>
        <strain evidence="2 3">FA350</strain>
    </source>
</reference>
<dbReference type="KEGG" id="bsed:DN745_02385"/>
<organism evidence="2 3">
    <name type="scientific">Bradymonas sediminis</name>
    <dbReference type="NCBI Taxonomy" id="1548548"/>
    <lineage>
        <taxon>Bacteria</taxon>
        <taxon>Deltaproteobacteria</taxon>
        <taxon>Bradymonadales</taxon>
        <taxon>Bradymonadaceae</taxon>
        <taxon>Bradymonas</taxon>
    </lineage>
</organism>
<evidence type="ECO:0000259" key="1">
    <source>
        <dbReference type="SMART" id="SM00479"/>
    </source>
</evidence>
<dbReference type="GO" id="GO:0003676">
    <property type="term" value="F:nucleic acid binding"/>
    <property type="evidence" value="ECO:0007669"/>
    <property type="project" value="InterPro"/>
</dbReference>
<gene>
    <name evidence="2" type="ORF">DN745_02385</name>
</gene>
<evidence type="ECO:0000313" key="2">
    <source>
        <dbReference type="EMBL" id="AWV88248.1"/>
    </source>
</evidence>
<keyword evidence="2" id="KW-0540">Nuclease</keyword>
<dbReference type="InterPro" id="IPR013520">
    <property type="entry name" value="Ribonucl_H"/>
</dbReference>
<feature type="domain" description="Exonuclease" evidence="1">
    <location>
        <begin position="59"/>
        <end position="206"/>
    </location>
</feature>
<dbReference type="SUPFAM" id="SSF53098">
    <property type="entry name" value="Ribonuclease H-like"/>
    <property type="match status" value="1"/>
</dbReference>
<dbReference type="Proteomes" id="UP000249799">
    <property type="component" value="Chromosome"/>
</dbReference>
<evidence type="ECO:0000313" key="3">
    <source>
        <dbReference type="Proteomes" id="UP000249799"/>
    </source>
</evidence>
<dbReference type="GO" id="GO:0008408">
    <property type="term" value="F:3'-5' exonuclease activity"/>
    <property type="evidence" value="ECO:0007669"/>
    <property type="project" value="TreeGrafter"/>
</dbReference>
<keyword evidence="3" id="KW-1185">Reference proteome</keyword>
<dbReference type="CDD" id="cd06127">
    <property type="entry name" value="DEDDh"/>
    <property type="match status" value="1"/>
</dbReference>
<dbReference type="InterPro" id="IPR036397">
    <property type="entry name" value="RNaseH_sf"/>
</dbReference>
<dbReference type="GO" id="GO:0005829">
    <property type="term" value="C:cytosol"/>
    <property type="evidence" value="ECO:0007669"/>
    <property type="project" value="TreeGrafter"/>
</dbReference>
<dbReference type="AlphaFoldDB" id="A0A2Z4FHQ5"/>
<accession>A0A2Z4FHQ5</accession>
<name>A0A2Z4FHQ5_9DELT</name>
<dbReference type="EMBL" id="CP030032">
    <property type="protein sequence ID" value="AWV88248.1"/>
    <property type="molecule type" value="Genomic_DNA"/>
</dbReference>
<sequence length="219" mass="24275">MIVDAIGSVCVAMEQRNHVSPRNAPRRTRSLRENVTAIHRPAFKAKTPIRPTDLISQAPLAGFDTETDGLYIERGARIREFALVDQGGLRLGWSGLGDANATLTSELLGRLMNSFEGTILVGHNLSFDLKFLAAEADRLGQFCPPLYCIDTLGLSRKYLANMLDNFELARVARHLQLALPDALHRAEPDARLSLSVFESLSERFALKTLADAKMRRFAL</sequence>
<protein>
    <submittedName>
        <fullName evidence="2">3'-5' exonuclease</fullName>
    </submittedName>
</protein>
<dbReference type="Pfam" id="PF00929">
    <property type="entry name" value="RNase_T"/>
    <property type="match status" value="1"/>
</dbReference>
<dbReference type="OrthoDB" id="9804290at2"/>
<keyword evidence="2" id="KW-0378">Hydrolase</keyword>
<dbReference type="GO" id="GO:0045004">
    <property type="term" value="P:DNA replication proofreading"/>
    <property type="evidence" value="ECO:0007669"/>
    <property type="project" value="TreeGrafter"/>
</dbReference>
<dbReference type="Gene3D" id="3.30.420.10">
    <property type="entry name" value="Ribonuclease H-like superfamily/Ribonuclease H"/>
    <property type="match status" value="1"/>
</dbReference>
<proteinExistence type="predicted"/>